<sequence length="59" mass="6226">MNFICTKIIATVGPSCSMLETVQSLVDQGDKFVITGGVPVGIPGTTNYLSVFNFALTTK</sequence>
<organism evidence="1">
    <name type="scientific">marine metagenome</name>
    <dbReference type="NCBI Taxonomy" id="408172"/>
    <lineage>
        <taxon>unclassified sequences</taxon>
        <taxon>metagenomes</taxon>
        <taxon>ecological metagenomes</taxon>
    </lineage>
</organism>
<reference evidence="1" key="1">
    <citation type="submission" date="2018-05" db="EMBL/GenBank/DDBJ databases">
        <authorList>
            <person name="Lanie J.A."/>
            <person name="Ng W.-L."/>
            <person name="Kazmierczak K.M."/>
            <person name="Andrzejewski T.M."/>
            <person name="Davidsen T.M."/>
            <person name="Wayne K.J."/>
            <person name="Tettelin H."/>
            <person name="Glass J.I."/>
            <person name="Rusch D."/>
            <person name="Podicherti R."/>
            <person name="Tsui H.-C.T."/>
            <person name="Winkler M.E."/>
        </authorList>
    </citation>
    <scope>NUCLEOTIDE SEQUENCE</scope>
</reference>
<dbReference type="AlphaFoldDB" id="A0A381X1S7"/>
<evidence type="ECO:0008006" key="2">
    <source>
        <dbReference type="Google" id="ProtNLM"/>
    </source>
</evidence>
<protein>
    <recommendedName>
        <fullName evidence="2">Pyruvate kinase C-terminal domain-containing protein</fullName>
    </recommendedName>
</protein>
<dbReference type="InterPro" id="IPR036918">
    <property type="entry name" value="Pyrv_Knase_C_sf"/>
</dbReference>
<gene>
    <name evidence="1" type="ORF">METZ01_LOCUS111352</name>
</gene>
<accession>A0A381X1S7</accession>
<name>A0A381X1S7_9ZZZZ</name>
<dbReference type="EMBL" id="UINC01013558">
    <property type="protein sequence ID" value="SVA58498.1"/>
    <property type="molecule type" value="Genomic_DNA"/>
</dbReference>
<dbReference type="SUPFAM" id="SSF52935">
    <property type="entry name" value="PK C-terminal domain-like"/>
    <property type="match status" value="1"/>
</dbReference>
<evidence type="ECO:0000313" key="1">
    <source>
        <dbReference type="EMBL" id="SVA58498.1"/>
    </source>
</evidence>
<proteinExistence type="predicted"/>